<dbReference type="KEGG" id="dha:DEHA2E17402g"/>
<dbReference type="RefSeq" id="XP_460058.2">
    <property type="nucleotide sequence ID" value="XM_460058.1"/>
</dbReference>
<feature type="domain" description="MRH" evidence="8">
    <location>
        <begin position="367"/>
        <end position="473"/>
    </location>
</feature>
<evidence type="ECO:0000259" key="8">
    <source>
        <dbReference type="PROSITE" id="PS51914"/>
    </source>
</evidence>
<evidence type="ECO:0000256" key="2">
    <source>
        <dbReference type="ARBA" id="ARBA00022729"/>
    </source>
</evidence>
<dbReference type="GO" id="GO:0006491">
    <property type="term" value="P:N-glycan processing"/>
    <property type="evidence" value="ECO:0007669"/>
    <property type="project" value="TreeGrafter"/>
</dbReference>
<keyword evidence="2 7" id="KW-0732">Signal</keyword>
<dbReference type="HOGENOM" id="CLU_016834_2_1_1"/>
<dbReference type="Pfam" id="PF13015">
    <property type="entry name" value="PRKCSH_1"/>
    <property type="match status" value="1"/>
</dbReference>
<reference evidence="9 10" key="1">
    <citation type="journal article" date="2004" name="Nature">
        <title>Genome evolution in yeasts.</title>
        <authorList>
            <consortium name="Genolevures"/>
            <person name="Dujon B."/>
            <person name="Sherman D."/>
            <person name="Fischer G."/>
            <person name="Durrens P."/>
            <person name="Casaregola S."/>
            <person name="Lafontaine I."/>
            <person name="de Montigny J."/>
            <person name="Marck C."/>
            <person name="Neuveglise C."/>
            <person name="Talla E."/>
            <person name="Goffard N."/>
            <person name="Frangeul L."/>
            <person name="Aigle M."/>
            <person name="Anthouard V."/>
            <person name="Babour A."/>
            <person name="Barbe V."/>
            <person name="Barnay S."/>
            <person name="Blanchin S."/>
            <person name="Beckerich J.M."/>
            <person name="Beyne E."/>
            <person name="Bleykasten C."/>
            <person name="Boisrame A."/>
            <person name="Boyer J."/>
            <person name="Cattolico L."/>
            <person name="Confanioleri F."/>
            <person name="de Daruvar A."/>
            <person name="Despons L."/>
            <person name="Fabre E."/>
            <person name="Fairhead C."/>
            <person name="Ferry-Dumazet H."/>
            <person name="Groppi A."/>
            <person name="Hantraye F."/>
            <person name="Hennequin C."/>
            <person name="Jauniaux N."/>
            <person name="Joyet P."/>
            <person name="Kachouri R."/>
            <person name="Kerrest A."/>
            <person name="Koszul R."/>
            <person name="Lemaire M."/>
            <person name="Lesur I."/>
            <person name="Ma L."/>
            <person name="Muller H."/>
            <person name="Nicaud J.M."/>
            <person name="Nikolski M."/>
            <person name="Oztas S."/>
            <person name="Ozier-Kalogeropoulos O."/>
            <person name="Pellenz S."/>
            <person name="Potier S."/>
            <person name="Richard G.F."/>
            <person name="Straub M.L."/>
            <person name="Suleau A."/>
            <person name="Swennene D."/>
            <person name="Tekaia F."/>
            <person name="Wesolowski-Louvel M."/>
            <person name="Westhof E."/>
            <person name="Wirth B."/>
            <person name="Zeniou-Meyer M."/>
            <person name="Zivanovic I."/>
            <person name="Bolotin-Fukuhara M."/>
            <person name="Thierry A."/>
            <person name="Bouchier C."/>
            <person name="Caudron B."/>
            <person name="Scarpelli C."/>
            <person name="Gaillardin C."/>
            <person name="Weissenbach J."/>
            <person name="Wincker P."/>
            <person name="Souciet J.L."/>
        </authorList>
    </citation>
    <scope>NUCLEOTIDE SEQUENCE [LARGE SCALE GENOMIC DNA]</scope>
    <source>
        <strain evidence="10">ATCC 36239 / CBS 767 / BCRC 21394 / JCM 1990 / NBRC 0083 / IGC 2968</strain>
    </source>
</reference>
<dbReference type="OMA" id="KHESASH"/>
<proteinExistence type="predicted"/>
<dbReference type="eggNOG" id="KOG2397">
    <property type="taxonomic scope" value="Eukaryota"/>
</dbReference>
<keyword evidence="10" id="KW-1185">Reference proteome</keyword>
<dbReference type="InParanoid" id="Q6BP12"/>
<dbReference type="InterPro" id="IPR044865">
    <property type="entry name" value="MRH_dom"/>
</dbReference>
<protein>
    <recommendedName>
        <fullName evidence="1">Glucosidase 2 subunit beta</fullName>
    </recommendedName>
</protein>
<dbReference type="InterPro" id="IPR039794">
    <property type="entry name" value="Gtb1-like"/>
</dbReference>
<name>Q6BP12_DEBHA</name>
<evidence type="ECO:0000313" key="10">
    <source>
        <dbReference type="Proteomes" id="UP000000599"/>
    </source>
</evidence>
<dbReference type="VEuPathDB" id="FungiDB:DEHA2E17402g"/>
<dbReference type="AlphaFoldDB" id="Q6BP12"/>
<evidence type="ECO:0000256" key="5">
    <source>
        <dbReference type="SAM" id="Coils"/>
    </source>
</evidence>
<keyword evidence="5" id="KW-0175">Coiled coil</keyword>
<evidence type="ECO:0000256" key="4">
    <source>
        <dbReference type="ARBA" id="ARBA00023157"/>
    </source>
</evidence>
<dbReference type="GeneID" id="2901837"/>
<evidence type="ECO:0000256" key="6">
    <source>
        <dbReference type="SAM" id="MobiDB-lite"/>
    </source>
</evidence>
<dbReference type="PANTHER" id="PTHR12630">
    <property type="entry name" value="N-LINKED OLIGOSACCHARIDE PROCESSING"/>
    <property type="match status" value="1"/>
</dbReference>
<dbReference type="OrthoDB" id="28322at2759"/>
<gene>
    <name evidence="9" type="ordered locus">DEHA2E17402g</name>
</gene>
<dbReference type="Gene3D" id="2.70.130.10">
    <property type="entry name" value="Mannose-6-phosphate receptor binding domain"/>
    <property type="match status" value="1"/>
</dbReference>
<feature type="coiled-coil region" evidence="5">
    <location>
        <begin position="348"/>
        <end position="375"/>
    </location>
</feature>
<dbReference type="InterPro" id="IPR009011">
    <property type="entry name" value="Man6P_isomerase_rcpt-bd_dom_sf"/>
</dbReference>
<dbReference type="STRING" id="284592.Q6BP12"/>
<evidence type="ECO:0000256" key="1">
    <source>
        <dbReference type="ARBA" id="ARBA00022387"/>
    </source>
</evidence>
<evidence type="ECO:0000256" key="7">
    <source>
        <dbReference type="SAM" id="SignalP"/>
    </source>
</evidence>
<dbReference type="EMBL" id="CR382137">
    <property type="protein sequence ID" value="CAG88316.2"/>
    <property type="molecule type" value="Genomic_DNA"/>
</dbReference>
<dbReference type="PROSITE" id="PS51914">
    <property type="entry name" value="MRH"/>
    <property type="match status" value="1"/>
</dbReference>
<feature type="region of interest" description="Disordered" evidence="6">
    <location>
        <begin position="189"/>
        <end position="208"/>
    </location>
</feature>
<dbReference type="FunCoup" id="Q6BP12">
    <property type="interactions" value="567"/>
</dbReference>
<keyword evidence="3" id="KW-0256">Endoplasmic reticulum</keyword>
<dbReference type="Pfam" id="PF12999">
    <property type="entry name" value="PRKCSH-like"/>
    <property type="match status" value="1"/>
</dbReference>
<sequence length="490" mass="56091">MSPKLLIAVALLSICENILVVGGTKIIGVPPNEQDLYNPIVNQETGEKTWHCLGDPKIVLNYDQINDNYCDCPDGSDEPGTNACPYDTSRKFYCHNEGHIPGHLENFKLNDGVCDYEICCDGSDEYLTGRCENKCSEIHQQYVTYVQTTNEEMDISLSEKKKFLSIAQEKRANAENRVEALKKELESSLRSKDKEIESQSQEDTPDQSVYLKLSPYLQELQTSIQLERSKLEDYSKNIAFLESVLSSLIKNYNPNFNDLAVKDTVNKFRDYVSNKDEQEEFQTSSIKVLTSLTEESEKLSYNTQNENVDIFYPGISNMIHYYYTSFVKSFMESPKDKGLGDEEEETTVHTETEDVESLKNEIAKINEDLDKDYGKDDILRSVQSQWIKKRLGGYSYNIGFLDSIYQDSILIGRYSRIEGNKLIYDQGAKCWNGPRRSGIVEMICGPNNDLISIGEPEKCEYHLELMTPIVCNEILEEELLSNFKINYEKL</sequence>
<dbReference type="InterPro" id="IPR036607">
    <property type="entry name" value="PRKCSH"/>
</dbReference>
<dbReference type="PANTHER" id="PTHR12630:SF1">
    <property type="entry name" value="GLUCOSIDASE 2 SUBUNIT BETA"/>
    <property type="match status" value="1"/>
</dbReference>
<feature type="chain" id="PRO_5004272228" description="Glucosidase 2 subunit beta" evidence="7">
    <location>
        <begin position="24"/>
        <end position="490"/>
    </location>
</feature>
<accession>Q6BP12</accession>
<organism evidence="9 10">
    <name type="scientific">Debaryomyces hansenii (strain ATCC 36239 / CBS 767 / BCRC 21394 / JCM 1990 / NBRC 0083 / IGC 2968)</name>
    <name type="common">Yeast</name>
    <name type="synonym">Torulaspora hansenii</name>
    <dbReference type="NCBI Taxonomy" id="284592"/>
    <lineage>
        <taxon>Eukaryota</taxon>
        <taxon>Fungi</taxon>
        <taxon>Dikarya</taxon>
        <taxon>Ascomycota</taxon>
        <taxon>Saccharomycotina</taxon>
        <taxon>Pichiomycetes</taxon>
        <taxon>Debaryomycetaceae</taxon>
        <taxon>Debaryomyces</taxon>
    </lineage>
</organism>
<feature type="signal peptide" evidence="7">
    <location>
        <begin position="1"/>
        <end position="23"/>
    </location>
</feature>
<dbReference type="InterPro" id="IPR028146">
    <property type="entry name" value="PRKCSH_N"/>
</dbReference>
<keyword evidence="4" id="KW-1015">Disulfide bond</keyword>
<evidence type="ECO:0000256" key="3">
    <source>
        <dbReference type="ARBA" id="ARBA00022824"/>
    </source>
</evidence>
<dbReference type="SUPFAM" id="SSF50911">
    <property type="entry name" value="Mannose 6-phosphate receptor domain"/>
    <property type="match status" value="1"/>
</dbReference>
<dbReference type="GO" id="GO:0017177">
    <property type="term" value="C:glucosidase II complex"/>
    <property type="evidence" value="ECO:0007669"/>
    <property type="project" value="TreeGrafter"/>
</dbReference>
<evidence type="ECO:0000313" key="9">
    <source>
        <dbReference type="EMBL" id="CAG88316.2"/>
    </source>
</evidence>
<dbReference type="Proteomes" id="UP000000599">
    <property type="component" value="Chromosome E"/>
</dbReference>